<protein>
    <submittedName>
        <fullName evidence="1">Uncharacterized protein</fullName>
    </submittedName>
</protein>
<feature type="non-terminal residue" evidence="1">
    <location>
        <position position="1"/>
    </location>
</feature>
<name>A0ABQ4YRT0_9ASTR</name>
<dbReference type="Proteomes" id="UP001151760">
    <property type="component" value="Unassembled WGS sequence"/>
</dbReference>
<reference evidence="1" key="1">
    <citation type="journal article" date="2022" name="Int. J. Mol. Sci.">
        <title>Draft Genome of Tanacetum Coccineum: Genomic Comparison of Closely Related Tanacetum-Family Plants.</title>
        <authorList>
            <person name="Yamashiro T."/>
            <person name="Shiraishi A."/>
            <person name="Nakayama K."/>
            <person name="Satake H."/>
        </authorList>
    </citation>
    <scope>NUCLEOTIDE SEQUENCE</scope>
</reference>
<keyword evidence="2" id="KW-1185">Reference proteome</keyword>
<evidence type="ECO:0000313" key="2">
    <source>
        <dbReference type="Proteomes" id="UP001151760"/>
    </source>
</evidence>
<organism evidence="1 2">
    <name type="scientific">Tanacetum coccineum</name>
    <dbReference type="NCBI Taxonomy" id="301880"/>
    <lineage>
        <taxon>Eukaryota</taxon>
        <taxon>Viridiplantae</taxon>
        <taxon>Streptophyta</taxon>
        <taxon>Embryophyta</taxon>
        <taxon>Tracheophyta</taxon>
        <taxon>Spermatophyta</taxon>
        <taxon>Magnoliopsida</taxon>
        <taxon>eudicotyledons</taxon>
        <taxon>Gunneridae</taxon>
        <taxon>Pentapetalae</taxon>
        <taxon>asterids</taxon>
        <taxon>campanulids</taxon>
        <taxon>Asterales</taxon>
        <taxon>Asteraceae</taxon>
        <taxon>Asteroideae</taxon>
        <taxon>Anthemideae</taxon>
        <taxon>Anthemidinae</taxon>
        <taxon>Tanacetum</taxon>
    </lineage>
</organism>
<gene>
    <name evidence="1" type="ORF">Tco_0729493</name>
</gene>
<dbReference type="EMBL" id="BQNB010010610">
    <property type="protein sequence ID" value="GJS79612.1"/>
    <property type="molecule type" value="Genomic_DNA"/>
</dbReference>
<evidence type="ECO:0000313" key="1">
    <source>
        <dbReference type="EMBL" id="GJS79612.1"/>
    </source>
</evidence>
<proteinExistence type="predicted"/>
<accession>A0ABQ4YRT0</accession>
<reference evidence="1" key="2">
    <citation type="submission" date="2022-01" db="EMBL/GenBank/DDBJ databases">
        <authorList>
            <person name="Yamashiro T."/>
            <person name="Shiraishi A."/>
            <person name="Satake H."/>
            <person name="Nakayama K."/>
        </authorList>
    </citation>
    <scope>NUCLEOTIDE SEQUENCE</scope>
</reference>
<sequence length="29" mass="3308">SGVGVDAVYPRHRYAISSLMDTAYWLSEY</sequence>
<comment type="caution">
    <text evidence="1">The sequence shown here is derived from an EMBL/GenBank/DDBJ whole genome shotgun (WGS) entry which is preliminary data.</text>
</comment>